<keyword evidence="5" id="KW-1185">Reference proteome</keyword>
<dbReference type="Proteomes" id="UP001596542">
    <property type="component" value="Unassembled WGS sequence"/>
</dbReference>
<evidence type="ECO:0000259" key="3">
    <source>
        <dbReference type="Pfam" id="PF01389"/>
    </source>
</evidence>
<organism evidence="4 5">
    <name type="scientific">Herminiimonas glaciei</name>
    <dbReference type="NCBI Taxonomy" id="523788"/>
    <lineage>
        <taxon>Bacteria</taxon>
        <taxon>Pseudomonadati</taxon>
        <taxon>Pseudomonadota</taxon>
        <taxon>Betaproteobacteria</taxon>
        <taxon>Burkholderiales</taxon>
        <taxon>Oxalobacteraceae</taxon>
        <taxon>Herminiimonas</taxon>
    </lineage>
</organism>
<evidence type="ECO:0000256" key="2">
    <source>
        <dbReference type="SAM" id="SignalP"/>
    </source>
</evidence>
<feature type="signal peptide" evidence="2">
    <location>
        <begin position="1"/>
        <end position="24"/>
    </location>
</feature>
<dbReference type="EMBL" id="JBHTBU010000002">
    <property type="protein sequence ID" value="MFC7288927.1"/>
    <property type="molecule type" value="Genomic_DNA"/>
</dbReference>
<dbReference type="SUPFAM" id="SSF56925">
    <property type="entry name" value="OMPA-like"/>
    <property type="match status" value="1"/>
</dbReference>
<evidence type="ECO:0000256" key="1">
    <source>
        <dbReference type="ARBA" id="ARBA00004442"/>
    </source>
</evidence>
<feature type="domain" description="Outer membrane protein OmpA-like transmembrane" evidence="3">
    <location>
        <begin position="23"/>
        <end position="200"/>
    </location>
</feature>
<dbReference type="Pfam" id="PF01389">
    <property type="entry name" value="OmpA_membrane"/>
    <property type="match status" value="1"/>
</dbReference>
<keyword evidence="2" id="KW-0732">Signal</keyword>
<dbReference type="RefSeq" id="WP_382272318.1">
    <property type="nucleotide sequence ID" value="NZ_JBHTBU010000002.1"/>
</dbReference>
<dbReference type="InterPro" id="IPR000498">
    <property type="entry name" value="OmpA-like_TM_dom"/>
</dbReference>
<evidence type="ECO:0000313" key="5">
    <source>
        <dbReference type="Proteomes" id="UP001596542"/>
    </source>
</evidence>
<comment type="caution">
    <text evidence="4">The sequence shown here is derived from an EMBL/GenBank/DDBJ whole genome shotgun (WGS) entry which is preliminary data.</text>
</comment>
<name>A0ABW2IDC3_9BURK</name>
<gene>
    <name evidence="4" type="ORF">ACFQPC_12830</name>
</gene>
<evidence type="ECO:0000313" key="4">
    <source>
        <dbReference type="EMBL" id="MFC7288927.1"/>
    </source>
</evidence>
<proteinExistence type="predicted"/>
<sequence length="200" mass="21378">MAMIKQIGVMVISAALMTPVLAQAEGAYIGFNAGRANQKVNVSGDDGDGSVKDNATGYKLYGGYEFNQYFGVQGGYIDLGKGKIAYADSDVQGNFSSKVRSLYIAATATLPINEQFALFAKLGVSRNRVKIVDVYTDAGVAGYISESETRTTPLIGIGAAYNFSKKLAAVLEYENFGKVAKDDGVNLKANLFSVGLRYKF</sequence>
<feature type="chain" id="PRO_5046911596" evidence="2">
    <location>
        <begin position="25"/>
        <end position="200"/>
    </location>
</feature>
<dbReference type="Gene3D" id="2.40.160.20">
    <property type="match status" value="1"/>
</dbReference>
<dbReference type="InterPro" id="IPR011250">
    <property type="entry name" value="OMP/PagP_B-barrel"/>
</dbReference>
<accession>A0ABW2IDC3</accession>
<comment type="subcellular location">
    <subcellularLocation>
        <location evidence="1">Cell outer membrane</location>
    </subcellularLocation>
</comment>
<protein>
    <submittedName>
        <fullName evidence="4">Outer membrane beta-barrel protein</fullName>
    </submittedName>
</protein>
<reference evidence="5" key="1">
    <citation type="journal article" date="2019" name="Int. J. Syst. Evol. Microbiol.">
        <title>The Global Catalogue of Microorganisms (GCM) 10K type strain sequencing project: providing services to taxonomists for standard genome sequencing and annotation.</title>
        <authorList>
            <consortium name="The Broad Institute Genomics Platform"/>
            <consortium name="The Broad Institute Genome Sequencing Center for Infectious Disease"/>
            <person name="Wu L."/>
            <person name="Ma J."/>
        </authorList>
    </citation>
    <scope>NUCLEOTIDE SEQUENCE [LARGE SCALE GENOMIC DNA]</scope>
    <source>
        <strain evidence="5">KACC 12508</strain>
    </source>
</reference>